<evidence type="ECO:0000313" key="3">
    <source>
        <dbReference type="Proteomes" id="UP000215256"/>
    </source>
</evidence>
<dbReference type="InterPro" id="IPR000160">
    <property type="entry name" value="GGDEF_dom"/>
</dbReference>
<dbReference type="EMBL" id="CP022603">
    <property type="protein sequence ID" value="ASV83562.1"/>
    <property type="molecule type" value="Genomic_DNA"/>
</dbReference>
<protein>
    <submittedName>
        <fullName evidence="2">GGDEF domain protein</fullName>
    </submittedName>
</protein>
<dbReference type="SUPFAM" id="SSF55073">
    <property type="entry name" value="Nucleotide cyclase"/>
    <property type="match status" value="1"/>
</dbReference>
<proteinExistence type="predicted"/>
<feature type="domain" description="GGDEF" evidence="1">
    <location>
        <begin position="1"/>
        <end position="77"/>
    </location>
</feature>
<organism evidence="2 3">
    <name type="scientific">Ochrobactrum quorumnocens</name>
    <dbReference type="NCBI Taxonomy" id="271865"/>
    <lineage>
        <taxon>Bacteria</taxon>
        <taxon>Pseudomonadati</taxon>
        <taxon>Pseudomonadota</taxon>
        <taxon>Alphaproteobacteria</taxon>
        <taxon>Hyphomicrobiales</taxon>
        <taxon>Brucellaceae</taxon>
        <taxon>Brucella/Ochrobactrum group</taxon>
        <taxon>Ochrobactrum</taxon>
    </lineage>
</organism>
<dbReference type="InterPro" id="IPR029787">
    <property type="entry name" value="Nucleotide_cyclase"/>
</dbReference>
<dbReference type="PROSITE" id="PS50887">
    <property type="entry name" value="GGDEF"/>
    <property type="match status" value="1"/>
</dbReference>
<name>A0A248UAE5_9HYPH</name>
<dbReference type="InterPro" id="IPR043128">
    <property type="entry name" value="Rev_trsase/Diguanyl_cyclase"/>
</dbReference>
<evidence type="ECO:0000313" key="2">
    <source>
        <dbReference type="EMBL" id="ASV83562.1"/>
    </source>
</evidence>
<dbReference type="Proteomes" id="UP000215256">
    <property type="component" value="Chromosome 2"/>
</dbReference>
<reference evidence="2 3" key="1">
    <citation type="submission" date="2017-07" db="EMBL/GenBank/DDBJ databases">
        <title>Phylogenetic study on the rhizospheric bacterium Ochrobactrum sp. A44.</title>
        <authorList>
            <person name="Krzyzanowska D.M."/>
            <person name="Ossowicki A."/>
            <person name="Rajewska M."/>
            <person name="Maciag T."/>
            <person name="Kaczynski Z."/>
            <person name="Czerwicka M."/>
            <person name="Jafra S."/>
        </authorList>
    </citation>
    <scope>NUCLEOTIDE SEQUENCE [LARGE SCALE GENOMIC DNA]</scope>
    <source>
        <strain evidence="2 3">A44</strain>
    </source>
</reference>
<dbReference type="Gene3D" id="3.30.70.270">
    <property type="match status" value="1"/>
</dbReference>
<sequence length="91" mass="10331">MIVEGGAQQSEIFANRLCNHVARYSFSMLPNGRKITSSFGVALMREHETIWDTAERADIALLGVKRRGRNRVAVEGFEFRNVSHFDYLLTA</sequence>
<dbReference type="AlphaFoldDB" id="A0A248UAE5"/>
<gene>
    <name evidence="2" type="ORF">CES85_4342</name>
</gene>
<dbReference type="KEGG" id="och:CES85_4342"/>
<accession>A0A248UAE5</accession>
<evidence type="ECO:0000259" key="1">
    <source>
        <dbReference type="PROSITE" id="PS50887"/>
    </source>
</evidence>